<accession>A0A834GME6</accession>
<evidence type="ECO:0000313" key="1">
    <source>
        <dbReference type="EMBL" id="KAF7135290.1"/>
    </source>
</evidence>
<gene>
    <name evidence="1" type="ORF">RHSIM_Rhsim08G0131000</name>
</gene>
<name>A0A834GME6_RHOSS</name>
<dbReference type="EMBL" id="WJXA01000008">
    <property type="protein sequence ID" value="KAF7135290.1"/>
    <property type="molecule type" value="Genomic_DNA"/>
</dbReference>
<dbReference type="AlphaFoldDB" id="A0A834GME6"/>
<evidence type="ECO:0000313" key="2">
    <source>
        <dbReference type="Proteomes" id="UP000626092"/>
    </source>
</evidence>
<dbReference type="GO" id="GO:0003677">
    <property type="term" value="F:DNA binding"/>
    <property type="evidence" value="ECO:0007669"/>
    <property type="project" value="InterPro"/>
</dbReference>
<keyword evidence="2" id="KW-1185">Reference proteome</keyword>
<reference evidence="1" key="1">
    <citation type="submission" date="2019-11" db="EMBL/GenBank/DDBJ databases">
        <authorList>
            <person name="Liu Y."/>
            <person name="Hou J."/>
            <person name="Li T.-Q."/>
            <person name="Guan C.-H."/>
            <person name="Wu X."/>
            <person name="Wu H.-Z."/>
            <person name="Ling F."/>
            <person name="Zhang R."/>
            <person name="Shi X.-G."/>
            <person name="Ren J.-P."/>
            <person name="Chen E.-F."/>
            <person name="Sun J.-M."/>
        </authorList>
    </citation>
    <scope>NUCLEOTIDE SEQUENCE</scope>
    <source>
        <strain evidence="1">Adult_tree_wgs_1</strain>
        <tissue evidence="1">Leaves</tissue>
    </source>
</reference>
<comment type="caution">
    <text evidence="1">The sequence shown here is derived from an EMBL/GenBank/DDBJ whole genome shotgun (WGS) entry which is preliminary data.</text>
</comment>
<proteinExistence type="predicted"/>
<sequence length="105" mass="12007">MSQAKMAKQINKLPLVEQEYENRKAVPNQIVLGKMKRILGDDKGSSTIFPPLFFPNPPPTLINIVMNSGGKGKCWAGDASQLWLLTLYTYLQYDNRFWNQNPKFC</sequence>
<dbReference type="Gene3D" id="1.10.260.40">
    <property type="entry name" value="lambda repressor-like DNA-binding domains"/>
    <property type="match status" value="1"/>
</dbReference>
<dbReference type="InterPro" id="IPR010982">
    <property type="entry name" value="Lambda_DNA-bd_dom_sf"/>
</dbReference>
<dbReference type="Proteomes" id="UP000626092">
    <property type="component" value="Unassembled WGS sequence"/>
</dbReference>
<protein>
    <submittedName>
        <fullName evidence="1">Uncharacterized protein</fullName>
    </submittedName>
</protein>
<organism evidence="1 2">
    <name type="scientific">Rhododendron simsii</name>
    <name type="common">Sims's rhododendron</name>
    <dbReference type="NCBI Taxonomy" id="118357"/>
    <lineage>
        <taxon>Eukaryota</taxon>
        <taxon>Viridiplantae</taxon>
        <taxon>Streptophyta</taxon>
        <taxon>Embryophyta</taxon>
        <taxon>Tracheophyta</taxon>
        <taxon>Spermatophyta</taxon>
        <taxon>Magnoliopsida</taxon>
        <taxon>eudicotyledons</taxon>
        <taxon>Gunneridae</taxon>
        <taxon>Pentapetalae</taxon>
        <taxon>asterids</taxon>
        <taxon>Ericales</taxon>
        <taxon>Ericaceae</taxon>
        <taxon>Ericoideae</taxon>
        <taxon>Rhodoreae</taxon>
        <taxon>Rhododendron</taxon>
    </lineage>
</organism>